<dbReference type="GO" id="GO:0009424">
    <property type="term" value="C:bacterial-type flagellum hook"/>
    <property type="evidence" value="ECO:0007669"/>
    <property type="project" value="InterPro"/>
</dbReference>
<feature type="region of interest" description="Disordered" evidence="4">
    <location>
        <begin position="12"/>
        <end position="33"/>
    </location>
</feature>
<dbReference type="PANTHER" id="PTHR37533">
    <property type="entry name" value="FLAGELLAR HOOK-LENGTH CONTROL PROTEIN"/>
    <property type="match status" value="1"/>
</dbReference>
<evidence type="ECO:0000313" key="7">
    <source>
        <dbReference type="Proteomes" id="UP000218796"/>
    </source>
</evidence>
<dbReference type="Pfam" id="PF02120">
    <property type="entry name" value="Flg_hook"/>
    <property type="match status" value="1"/>
</dbReference>
<dbReference type="Proteomes" id="UP000218796">
    <property type="component" value="Unassembled WGS sequence"/>
</dbReference>
<gene>
    <name evidence="6" type="ORF">CJD50_06900</name>
</gene>
<proteinExistence type="inferred from homology"/>
<keyword evidence="6" id="KW-0282">Flagellum</keyword>
<evidence type="ECO:0000313" key="6">
    <source>
        <dbReference type="EMBL" id="PAV97373.1"/>
    </source>
</evidence>
<dbReference type="CDD" id="cd17470">
    <property type="entry name" value="T3SS_Flik_C"/>
    <property type="match status" value="1"/>
</dbReference>
<dbReference type="PANTHER" id="PTHR37533:SF2">
    <property type="entry name" value="FLAGELLAR HOOK-LENGTH CONTROL PROTEIN"/>
    <property type="match status" value="1"/>
</dbReference>
<organism evidence="6 7">
    <name type="scientific">Hafnia paralvei</name>
    <dbReference type="NCBI Taxonomy" id="546367"/>
    <lineage>
        <taxon>Bacteria</taxon>
        <taxon>Pseudomonadati</taxon>
        <taxon>Pseudomonadota</taxon>
        <taxon>Gammaproteobacteria</taxon>
        <taxon>Enterobacterales</taxon>
        <taxon>Hafniaceae</taxon>
        <taxon>Hafnia</taxon>
    </lineage>
</organism>
<dbReference type="Gene3D" id="3.30.750.140">
    <property type="match status" value="1"/>
</dbReference>
<comment type="similarity">
    <text evidence="2">Belongs to the FliK family.</text>
</comment>
<feature type="compositionally biased region" description="Polar residues" evidence="4">
    <location>
        <begin position="12"/>
        <end position="29"/>
    </location>
</feature>
<dbReference type="EMBL" id="NQMS01000002">
    <property type="protein sequence ID" value="PAV97373.1"/>
    <property type="molecule type" value="Genomic_DNA"/>
</dbReference>
<feature type="region of interest" description="Disordered" evidence="4">
    <location>
        <begin position="390"/>
        <end position="413"/>
    </location>
</feature>
<dbReference type="RefSeq" id="WP_039186300.1">
    <property type="nucleotide sequence ID" value="NZ_CAUFSP010000047.1"/>
</dbReference>
<evidence type="ECO:0000256" key="2">
    <source>
        <dbReference type="ARBA" id="ARBA00009149"/>
    </source>
</evidence>
<keyword evidence="6" id="KW-0969">Cilium</keyword>
<evidence type="ECO:0000256" key="1">
    <source>
        <dbReference type="ARBA" id="ARBA00003944"/>
    </source>
</evidence>
<dbReference type="InterPro" id="IPR038610">
    <property type="entry name" value="FliK-like_C_sf"/>
</dbReference>
<dbReference type="InterPro" id="IPR001635">
    <property type="entry name" value="Flag_hook_Flik"/>
</dbReference>
<dbReference type="AlphaFoldDB" id="A0A2A2MEG3"/>
<comment type="caution">
    <text evidence="6">The sequence shown here is derived from an EMBL/GenBank/DDBJ whole genome shotgun (WGS) entry which is preliminary data.</text>
</comment>
<protein>
    <submittedName>
        <fullName evidence="6">Flagellar hook-length control protein FliK</fullName>
    </submittedName>
</protein>
<evidence type="ECO:0000259" key="5">
    <source>
        <dbReference type="Pfam" id="PF02120"/>
    </source>
</evidence>
<feature type="region of interest" description="Disordered" evidence="4">
    <location>
        <begin position="257"/>
        <end position="276"/>
    </location>
</feature>
<accession>A0A2A2MEG3</accession>
<name>A0A2A2MEG3_9GAMM</name>
<dbReference type="OrthoDB" id="1792985at2"/>
<dbReference type="GO" id="GO:0044780">
    <property type="term" value="P:bacterial-type flagellum assembly"/>
    <property type="evidence" value="ECO:0007669"/>
    <property type="project" value="InterPro"/>
</dbReference>
<reference evidence="6 7" key="1">
    <citation type="submission" date="2017-08" db="EMBL/GenBank/DDBJ databases">
        <title>Draft Genome Sequence of Hafnia alvei CITHA-6 Isolated from Raw Bovine Milk.</title>
        <authorList>
            <person name="Culligan E.P."/>
            <person name="Mcsweeney A."/>
            <person name="O'Doherty C."/>
            <person name="Gleeson E."/>
            <person name="O'Riordan D."/>
            <person name="Sleator R.D."/>
        </authorList>
    </citation>
    <scope>NUCLEOTIDE SEQUENCE [LARGE SCALE GENOMIC DNA]</scope>
    <source>
        <strain evidence="6 7">CITHA-6</strain>
    </source>
</reference>
<feature type="domain" description="Flagellar hook-length control protein-like C-terminal" evidence="5">
    <location>
        <begin position="319"/>
        <end position="399"/>
    </location>
</feature>
<keyword evidence="7" id="KW-1185">Reference proteome</keyword>
<keyword evidence="3" id="KW-1005">Bacterial flagellum biogenesis</keyword>
<comment type="function">
    <text evidence="1">Controls the length of the flagellar hook.</text>
</comment>
<sequence>MTSQLLAVTAANHTATPSNSAGANAQSESAAPFSDVLSQAHTLTKGRQTPQDTSKQTGSALAAKTDLKALQAALAKTLQQAKTQPEEGKDAQQLLSQLAQLDPQQQQKLLASLNVSLNDKGKVPLDGSVQALTESLTGKETDKETEQAGQAAISALLAMLPNSLPKALSDTPVTATSEPALTLLSGENKKDASRDLHLLLKTDKPDAELDEQQISLPITAASSKKVDPSALKSAVETKAVPTNATDIPLKLAAQPENALPQHSETSALQPAHAQPHALSNITASSPVITNTIAAPTTPLPTPVLNAQLGSSEWQQALGQQIMMFNRNGQHSAELRLHPQDLGTLQISLRIDDNQAQLHMASGHSQVRAALEAALPQLRTALADSGIQLGQSSVGSDAQPPWNGSQQNSADRQATSGVFSISENHDDAVIATTVASKSVRVGGVDISV</sequence>
<evidence type="ECO:0000256" key="4">
    <source>
        <dbReference type="SAM" id="MobiDB-lite"/>
    </source>
</evidence>
<dbReference type="InterPro" id="IPR021136">
    <property type="entry name" value="Flagellar_hook_control-like_C"/>
</dbReference>
<evidence type="ECO:0000256" key="3">
    <source>
        <dbReference type="ARBA" id="ARBA00022795"/>
    </source>
</evidence>
<dbReference type="InterPro" id="IPR052563">
    <property type="entry name" value="FliK"/>
</dbReference>
<keyword evidence="6" id="KW-0966">Cell projection</keyword>
<dbReference type="PRINTS" id="PR01007">
    <property type="entry name" value="FLGHOOKFLIK"/>
</dbReference>